<dbReference type="PRINTS" id="PR01607">
    <property type="entry name" value="APYRASEFAMLY"/>
</dbReference>
<dbReference type="SUPFAM" id="SSF55816">
    <property type="entry name" value="5'-nucleotidase (syn. UDP-sugar hydrolase), C-terminal domain"/>
    <property type="match status" value="2"/>
</dbReference>
<evidence type="ECO:0000313" key="5">
    <source>
        <dbReference type="Proteomes" id="UP000075714"/>
    </source>
</evidence>
<dbReference type="GO" id="GO:0009166">
    <property type="term" value="P:nucleotide catabolic process"/>
    <property type="evidence" value="ECO:0007669"/>
    <property type="project" value="InterPro"/>
</dbReference>
<evidence type="ECO:0000256" key="2">
    <source>
        <dbReference type="RuleBase" id="RU362119"/>
    </source>
</evidence>
<keyword evidence="2" id="KW-0732">Signal</keyword>
<accession>A0A150FVZ6</accession>
<dbReference type="Proteomes" id="UP000075714">
    <property type="component" value="Unassembled WGS sequence"/>
</dbReference>
<name>A0A150FVZ6_GONPE</name>
<evidence type="ECO:0000313" key="4">
    <source>
        <dbReference type="EMBL" id="KXZ41375.1"/>
    </source>
</evidence>
<keyword evidence="2" id="KW-0547">Nucleotide-binding</keyword>
<dbReference type="PANTHER" id="PTHR11575:SF24">
    <property type="entry name" value="5'-NUCLEOTIDASE"/>
    <property type="match status" value="1"/>
</dbReference>
<feature type="domain" description="5'-Nucleotidase C-terminal" evidence="3">
    <location>
        <begin position="291"/>
        <end position="454"/>
    </location>
</feature>
<gene>
    <name evidence="4" type="ORF">GPECTOR_513g484</name>
</gene>
<dbReference type="Pfam" id="PF02872">
    <property type="entry name" value="5_nucleotid_C"/>
    <property type="match status" value="2"/>
</dbReference>
<comment type="caution">
    <text evidence="4">The sequence shown here is derived from an EMBL/GenBank/DDBJ whole genome shotgun (WGS) entry which is preliminary data.</text>
</comment>
<evidence type="ECO:0000256" key="1">
    <source>
        <dbReference type="ARBA" id="ARBA00006654"/>
    </source>
</evidence>
<sequence length="542" mass="54969">MSRLSMATARWLVVSLAVLVSSVSAEQVPGGRPLAKDFGRSDEVIGRTDTLLSAARPAIRVGEAALGNMVCDGLRWFLSNSTSLRSDLCMINSGAIRANLAGDITPANVTAALPYGNYVVLLRVTGAQILAALENSVSSPNWTDPEGRFAQVSGIAFSYNASAPIGSRLLNVSLRTPSGPAPLDPCAPYALLTNDFMAGGGDGYSGLAAAARLLAAGPLVNASVVAYVAAHSPLAAGLDGRITACQAAGDAGCPAARDVPAAPEAAGDAGCPAARDVPAAPEVCPITRDTVIGRTDTLLSAARPAIRVGEVALGNMVCDGLRWFLSNSTSLRSDLCMINSGAIRGNLTGDITPANVTAALPYGNNIVLLRVTGAQVLAALENSVSSPNWTDPEGRFAQVSGIAFSYNASAPIGSRLLNVSLRTPSGPAPLDPCAPYALLTNDFMAGGGDGYSGLAAAARLLAAGPLVNASVVAYVAAHSPLAAGLDGRITACQAAGDAGCPAARDVPAAPEVCPITRDTVIGETAAQRPPPLMCDLRRPPGQ</sequence>
<feature type="chain" id="PRO_5007358520" description="5'-Nucleotidase C-terminal domain-containing protein" evidence="2">
    <location>
        <begin position="26"/>
        <end position="542"/>
    </location>
</feature>
<dbReference type="EMBL" id="LSYV01000510">
    <property type="protein sequence ID" value="KXZ41375.1"/>
    <property type="molecule type" value="Genomic_DNA"/>
</dbReference>
<dbReference type="InterPro" id="IPR008334">
    <property type="entry name" value="5'-Nucleotdase_C"/>
</dbReference>
<reference evidence="5" key="1">
    <citation type="journal article" date="2016" name="Nat. Commun.">
        <title>The Gonium pectorale genome demonstrates co-option of cell cycle regulation during the evolution of multicellularity.</title>
        <authorList>
            <person name="Hanschen E.R."/>
            <person name="Marriage T.N."/>
            <person name="Ferris P.J."/>
            <person name="Hamaji T."/>
            <person name="Toyoda A."/>
            <person name="Fujiyama A."/>
            <person name="Neme R."/>
            <person name="Noguchi H."/>
            <person name="Minakuchi Y."/>
            <person name="Suzuki M."/>
            <person name="Kawai-Toyooka H."/>
            <person name="Smith D.R."/>
            <person name="Sparks H."/>
            <person name="Anderson J."/>
            <person name="Bakaric R."/>
            <person name="Luria V."/>
            <person name="Karger A."/>
            <person name="Kirschner M.W."/>
            <person name="Durand P.M."/>
            <person name="Michod R.E."/>
            <person name="Nozaki H."/>
            <person name="Olson B.J."/>
        </authorList>
    </citation>
    <scope>NUCLEOTIDE SEQUENCE [LARGE SCALE GENOMIC DNA]</scope>
    <source>
        <strain evidence="5">NIES-2863</strain>
    </source>
</reference>
<dbReference type="STRING" id="33097.A0A150FVZ6"/>
<organism evidence="4 5">
    <name type="scientific">Gonium pectorale</name>
    <name type="common">Green alga</name>
    <dbReference type="NCBI Taxonomy" id="33097"/>
    <lineage>
        <taxon>Eukaryota</taxon>
        <taxon>Viridiplantae</taxon>
        <taxon>Chlorophyta</taxon>
        <taxon>core chlorophytes</taxon>
        <taxon>Chlorophyceae</taxon>
        <taxon>CS clade</taxon>
        <taxon>Chlamydomonadales</taxon>
        <taxon>Volvocaceae</taxon>
        <taxon>Gonium</taxon>
    </lineage>
</organism>
<keyword evidence="2" id="KW-0378">Hydrolase</keyword>
<dbReference type="OrthoDB" id="531680at2759"/>
<dbReference type="GO" id="GO:0000166">
    <property type="term" value="F:nucleotide binding"/>
    <property type="evidence" value="ECO:0007669"/>
    <property type="project" value="UniProtKB-KW"/>
</dbReference>
<protein>
    <recommendedName>
        <fullName evidence="3">5'-Nucleotidase C-terminal domain-containing protein</fullName>
    </recommendedName>
</protein>
<evidence type="ECO:0000259" key="3">
    <source>
        <dbReference type="Pfam" id="PF02872"/>
    </source>
</evidence>
<comment type="similarity">
    <text evidence="1 2">Belongs to the 5'-nucleotidase family.</text>
</comment>
<feature type="domain" description="5'-Nucleotidase C-terminal" evidence="3">
    <location>
        <begin position="44"/>
        <end position="207"/>
    </location>
</feature>
<dbReference type="Gene3D" id="3.90.780.10">
    <property type="entry name" value="5'-Nucleotidase, C-terminal domain"/>
    <property type="match status" value="2"/>
</dbReference>
<dbReference type="InterPro" id="IPR006179">
    <property type="entry name" value="5_nucleotidase/apyrase"/>
</dbReference>
<dbReference type="AlphaFoldDB" id="A0A150FVZ6"/>
<proteinExistence type="inferred from homology"/>
<dbReference type="InterPro" id="IPR036907">
    <property type="entry name" value="5'-Nucleotdase_C_sf"/>
</dbReference>
<dbReference type="GO" id="GO:0016787">
    <property type="term" value="F:hydrolase activity"/>
    <property type="evidence" value="ECO:0007669"/>
    <property type="project" value="UniProtKB-KW"/>
</dbReference>
<keyword evidence="5" id="KW-1185">Reference proteome</keyword>
<feature type="signal peptide" evidence="2">
    <location>
        <begin position="1"/>
        <end position="25"/>
    </location>
</feature>
<dbReference type="PANTHER" id="PTHR11575">
    <property type="entry name" value="5'-NUCLEOTIDASE-RELATED"/>
    <property type="match status" value="1"/>
</dbReference>